<reference evidence="1 2" key="1">
    <citation type="submission" date="2023-10" db="EMBL/GenBank/DDBJ databases">
        <title>Chromosome-scale genome assembly provides insights into flower coloration mechanisms of Canna indica.</title>
        <authorList>
            <person name="Li C."/>
        </authorList>
    </citation>
    <scope>NUCLEOTIDE SEQUENCE [LARGE SCALE GENOMIC DNA]</scope>
    <source>
        <tissue evidence="1">Flower</tissue>
    </source>
</reference>
<evidence type="ECO:0000313" key="2">
    <source>
        <dbReference type="Proteomes" id="UP001327560"/>
    </source>
</evidence>
<dbReference type="EMBL" id="CP136891">
    <property type="protein sequence ID" value="WOK97738.1"/>
    <property type="molecule type" value="Genomic_DNA"/>
</dbReference>
<dbReference type="PANTHER" id="PTHR34539">
    <property type="entry name" value="T6J4.11 PROTEIN"/>
    <property type="match status" value="1"/>
</dbReference>
<name>A0AAQ3JYI8_9LILI</name>
<sequence>MEGFGEHKRRREEVDSQEISYPEAKRLLLDILDDDAEAGDQDLTSIMKSLEEEIALPSPLPPPSQPEPPVVEQPDLGYLFEASDDELGLPPPVALSSLSEEAAAAAAEGADAVEAVAFDRIWGFDDDINGYECFELGMRPEERGETEAEAEEGFVDDGGLFDSADVALCNPFDFADHLWRPETLPAV</sequence>
<dbReference type="Proteomes" id="UP001327560">
    <property type="component" value="Chromosome 2"/>
</dbReference>
<accession>A0AAQ3JYI8</accession>
<dbReference type="PANTHER" id="PTHR34539:SF19">
    <property type="entry name" value="T6J4.11 PROTEIN"/>
    <property type="match status" value="1"/>
</dbReference>
<organism evidence="1 2">
    <name type="scientific">Canna indica</name>
    <name type="common">Indian-shot</name>
    <dbReference type="NCBI Taxonomy" id="4628"/>
    <lineage>
        <taxon>Eukaryota</taxon>
        <taxon>Viridiplantae</taxon>
        <taxon>Streptophyta</taxon>
        <taxon>Embryophyta</taxon>
        <taxon>Tracheophyta</taxon>
        <taxon>Spermatophyta</taxon>
        <taxon>Magnoliopsida</taxon>
        <taxon>Liliopsida</taxon>
        <taxon>Zingiberales</taxon>
        <taxon>Cannaceae</taxon>
        <taxon>Canna</taxon>
    </lineage>
</organism>
<evidence type="ECO:0000313" key="1">
    <source>
        <dbReference type="EMBL" id="WOK97738.1"/>
    </source>
</evidence>
<protein>
    <submittedName>
        <fullName evidence="1">Uncharacterized protein</fullName>
    </submittedName>
</protein>
<proteinExistence type="predicted"/>
<dbReference type="AlphaFoldDB" id="A0AAQ3JYI8"/>
<gene>
    <name evidence="1" type="ORF">Cni_G06446</name>
</gene>
<keyword evidence="2" id="KW-1185">Reference proteome</keyword>